<dbReference type="InterPro" id="IPR036291">
    <property type="entry name" value="NAD(P)-bd_dom_sf"/>
</dbReference>
<protein>
    <recommendedName>
        <fullName evidence="9">3-keto-steroid reductase</fullName>
    </recommendedName>
</protein>
<reference evidence="7 8" key="1">
    <citation type="submission" date="2024-07" db="EMBL/GenBank/DDBJ databases">
        <title>Draft sequence of the Neodothiora populina.</title>
        <authorList>
            <person name="Drown D.D."/>
            <person name="Schuette U.S."/>
            <person name="Buechlein A.B."/>
            <person name="Rusch D.R."/>
            <person name="Winton L.W."/>
            <person name="Adams G.A."/>
        </authorList>
    </citation>
    <scope>NUCLEOTIDE SEQUENCE [LARGE SCALE GENOMIC DNA]</scope>
    <source>
        <strain evidence="7 8">CPC 39397</strain>
    </source>
</reference>
<name>A0ABR3P317_9PEZI</name>
<gene>
    <name evidence="7" type="ORF">AAFC00_004751</name>
</gene>
<evidence type="ECO:0000313" key="7">
    <source>
        <dbReference type="EMBL" id="KAL1297178.1"/>
    </source>
</evidence>
<evidence type="ECO:0000256" key="1">
    <source>
        <dbReference type="ARBA" id="ARBA00022516"/>
    </source>
</evidence>
<comment type="caution">
    <text evidence="7">The sequence shown here is derived from an EMBL/GenBank/DDBJ whole genome shotgun (WGS) entry which is preliminary data.</text>
</comment>
<keyword evidence="2" id="KW-0521">NADP</keyword>
<dbReference type="Proteomes" id="UP001562354">
    <property type="component" value="Unassembled WGS sequence"/>
</dbReference>
<evidence type="ECO:0000256" key="5">
    <source>
        <dbReference type="ARBA" id="ARBA00023098"/>
    </source>
</evidence>
<evidence type="ECO:0000256" key="2">
    <source>
        <dbReference type="ARBA" id="ARBA00022857"/>
    </source>
</evidence>
<evidence type="ECO:0000313" key="8">
    <source>
        <dbReference type="Proteomes" id="UP001562354"/>
    </source>
</evidence>
<keyword evidence="4" id="KW-0560">Oxidoreductase</keyword>
<dbReference type="RefSeq" id="XP_069196860.1">
    <property type="nucleotide sequence ID" value="XM_069344436.1"/>
</dbReference>
<dbReference type="EMBL" id="JBFMKM010000016">
    <property type="protein sequence ID" value="KAL1297178.1"/>
    <property type="molecule type" value="Genomic_DNA"/>
</dbReference>
<evidence type="ECO:0008006" key="9">
    <source>
        <dbReference type="Google" id="ProtNLM"/>
    </source>
</evidence>
<keyword evidence="3" id="KW-0752">Steroid biosynthesis</keyword>
<proteinExistence type="inferred from homology"/>
<keyword evidence="5" id="KW-0443">Lipid metabolism</keyword>
<comment type="similarity">
    <text evidence="6">Belongs to the short-chain dehydrogenases/reductases (SDR) family. ERG27 subfamily.</text>
</comment>
<sequence>MQAAVSDEQSTYTVLVTGANSGLGYATCCRLMTEFLKTRPQCQTLHLIVTTRDQRKADDTLRRLREHVQTVLRDANSRLTGISALLEPRIQLSSELLDLCSLVSVKRLSQRLIKRGKDIDVLILNAGIGGWSGMNWPRAIWSIITDWREATTYPTYKLGYTGRVSAQQQQTVAVTGDDASENNTPVLGETFAANVFGHYILAHELVPLMTRTRAESMQTDEDAQHARIIWVSSLEAYAHAFSPDDLQSLRTSESYESTKRLTDLLVLTSELPSTHASTSTYLSPSAPTPNNTPITPAALPPKMYLSHPGICGTSIAALNPLLEFFRQFSFYISRLLGSPWHTIHAYLGACAPVWLALTDQRDLDVYEAQGRKKGKWGSSADMLGKERVVLTEVEGWGWRGQVGERADGGLKLRKQKARWRGMGDVTMEQREDFEVLGASVWREMEELRAEWEGRLEGVAGLLGDGGEEGQHI</sequence>
<evidence type="ECO:0000256" key="3">
    <source>
        <dbReference type="ARBA" id="ARBA00022955"/>
    </source>
</evidence>
<dbReference type="Gene3D" id="3.40.50.720">
    <property type="entry name" value="NAD(P)-binding Rossmann-like Domain"/>
    <property type="match status" value="1"/>
</dbReference>
<dbReference type="InterPro" id="IPR051593">
    <property type="entry name" value="Ergosterol_Biosynth_ERG27"/>
</dbReference>
<keyword evidence="1" id="KW-0444">Lipid biosynthesis</keyword>
<accession>A0ABR3P317</accession>
<dbReference type="SUPFAM" id="SSF51735">
    <property type="entry name" value="NAD(P)-binding Rossmann-fold domains"/>
    <property type="match status" value="1"/>
</dbReference>
<evidence type="ECO:0000256" key="6">
    <source>
        <dbReference type="ARBA" id="ARBA00023593"/>
    </source>
</evidence>
<dbReference type="PANTHER" id="PTHR43647">
    <property type="entry name" value="DEHYDROGENASE"/>
    <property type="match status" value="1"/>
</dbReference>
<keyword evidence="8" id="KW-1185">Reference proteome</keyword>
<dbReference type="GeneID" id="95978451"/>
<organism evidence="7 8">
    <name type="scientific">Neodothiora populina</name>
    <dbReference type="NCBI Taxonomy" id="2781224"/>
    <lineage>
        <taxon>Eukaryota</taxon>
        <taxon>Fungi</taxon>
        <taxon>Dikarya</taxon>
        <taxon>Ascomycota</taxon>
        <taxon>Pezizomycotina</taxon>
        <taxon>Dothideomycetes</taxon>
        <taxon>Dothideomycetidae</taxon>
        <taxon>Dothideales</taxon>
        <taxon>Dothioraceae</taxon>
        <taxon>Neodothiora</taxon>
    </lineage>
</organism>
<dbReference type="PANTHER" id="PTHR43647:SF1">
    <property type="entry name" value="3-KETO-STEROID REDUCTASE ERG27"/>
    <property type="match status" value="1"/>
</dbReference>
<evidence type="ECO:0000256" key="4">
    <source>
        <dbReference type="ARBA" id="ARBA00023002"/>
    </source>
</evidence>